<dbReference type="InterPro" id="IPR023393">
    <property type="entry name" value="START-like_dom_sf"/>
</dbReference>
<dbReference type="EMBL" id="PKOZ01000001">
    <property type="protein sequence ID" value="PQD96812.1"/>
    <property type="molecule type" value="Genomic_DNA"/>
</dbReference>
<proteinExistence type="predicted"/>
<dbReference type="Pfam" id="PF06240">
    <property type="entry name" value="COXG"/>
    <property type="match status" value="1"/>
</dbReference>
<dbReference type="AlphaFoldDB" id="A0A2S7N413"/>
<evidence type="ECO:0000313" key="1">
    <source>
        <dbReference type="EMBL" id="PQD96812.1"/>
    </source>
</evidence>
<dbReference type="RefSeq" id="WP_104847908.1">
    <property type="nucleotide sequence ID" value="NZ_PKOZ01000001.1"/>
</dbReference>
<protein>
    <submittedName>
        <fullName evidence="1">SRPBCC family protein</fullName>
    </submittedName>
</protein>
<accession>A0A2S7N413</accession>
<dbReference type="Gene3D" id="3.30.530.20">
    <property type="match status" value="1"/>
</dbReference>
<name>A0A2S7N413_9BACI</name>
<evidence type="ECO:0000313" key="2">
    <source>
        <dbReference type="Proteomes" id="UP000239663"/>
    </source>
</evidence>
<gene>
    <name evidence="1" type="ORF">CYL18_02680</name>
</gene>
<dbReference type="SUPFAM" id="SSF55961">
    <property type="entry name" value="Bet v1-like"/>
    <property type="match status" value="1"/>
</dbReference>
<dbReference type="Proteomes" id="UP000239663">
    <property type="component" value="Unassembled WGS sequence"/>
</dbReference>
<organism evidence="1 2">
    <name type="scientific">Pradoshia eiseniae</name>
    <dbReference type="NCBI Taxonomy" id="2064768"/>
    <lineage>
        <taxon>Bacteria</taxon>
        <taxon>Bacillati</taxon>
        <taxon>Bacillota</taxon>
        <taxon>Bacilli</taxon>
        <taxon>Bacillales</taxon>
        <taxon>Bacillaceae</taxon>
        <taxon>Pradoshia</taxon>
    </lineage>
</organism>
<comment type="caution">
    <text evidence="1">The sequence shown here is derived from an EMBL/GenBank/DDBJ whole genome shotgun (WGS) entry which is preliminary data.</text>
</comment>
<dbReference type="InterPro" id="IPR010419">
    <property type="entry name" value="CO_DH_gsu"/>
</dbReference>
<keyword evidence="2" id="KW-1185">Reference proteome</keyword>
<dbReference type="OrthoDB" id="2374625at2"/>
<reference evidence="1 2" key="1">
    <citation type="submission" date="2017-12" db="EMBL/GenBank/DDBJ databases">
        <title>Taxonomic description and draft genome of Pradoshia cofamensis Gen. nov., sp. nov., a thermotolerant bacillale isolated from anterior gut of earthworm Eisenia fetida.</title>
        <authorList>
            <person name="Saha T."/>
            <person name="Chakraborty R."/>
        </authorList>
    </citation>
    <scope>NUCLEOTIDE SEQUENCE [LARGE SCALE GENOMIC DNA]</scope>
    <source>
        <strain evidence="1 2">EAG3</strain>
    </source>
</reference>
<sequence length="151" mass="16549">MPAGTHTVQLPVGIQEIWTFVSDMDKWAPLVPGYIEHEIINENESTWAFKGDLGFMKKTVKLKIDITEWKEPTTVTFNLKGLSDNFKGGGYFQAEAIDENNTTMTGNLDITAGGAMGPMVNSILKNFVPKTAEELTVAVANKIKEVNGVSI</sequence>
<dbReference type="CDD" id="cd07812">
    <property type="entry name" value="SRPBCC"/>
    <property type="match status" value="1"/>
</dbReference>